<accession>A0ABV0KSR7</accession>
<evidence type="ECO:0000313" key="2">
    <source>
        <dbReference type="Proteomes" id="UP001476950"/>
    </source>
</evidence>
<sequence length="169" mass="18830">MPTRPMVGCRVPPEWKKKIEAIGAETGRHASQIVYEAVERYLAEVGDDLVSIQIQKILQRVEALEADSAITTLSLKVKELDAKAEKMQALLTTLNPSSLEGGERGKLTLNAEQLAMILKVTPRSVNMAAAKGIDYFSSWTQQHSKTNKWSFEVINPGAKKVTRHFFSIY</sequence>
<keyword evidence="2" id="KW-1185">Reference proteome</keyword>
<dbReference type="RefSeq" id="WP_190452743.1">
    <property type="nucleotide sequence ID" value="NZ_JAMPLM010000058.1"/>
</dbReference>
<comment type="caution">
    <text evidence="1">The sequence shown here is derived from an EMBL/GenBank/DDBJ whole genome shotgun (WGS) entry which is preliminary data.</text>
</comment>
<name>A0ABV0KSR7_9CYAN</name>
<dbReference type="SUPFAM" id="SSF47598">
    <property type="entry name" value="Ribbon-helix-helix"/>
    <property type="match status" value="1"/>
</dbReference>
<proteinExistence type="predicted"/>
<organism evidence="1 2">
    <name type="scientific">Stenomitos frigidus AS-A4</name>
    <dbReference type="NCBI Taxonomy" id="2933935"/>
    <lineage>
        <taxon>Bacteria</taxon>
        <taxon>Bacillati</taxon>
        <taxon>Cyanobacteriota</taxon>
        <taxon>Cyanophyceae</taxon>
        <taxon>Leptolyngbyales</taxon>
        <taxon>Leptolyngbyaceae</taxon>
        <taxon>Stenomitos</taxon>
    </lineage>
</organism>
<evidence type="ECO:0008006" key="3">
    <source>
        <dbReference type="Google" id="ProtNLM"/>
    </source>
</evidence>
<dbReference type="EMBL" id="JAMPLM010000058">
    <property type="protein sequence ID" value="MEP1062241.1"/>
    <property type="molecule type" value="Genomic_DNA"/>
</dbReference>
<reference evidence="1 2" key="1">
    <citation type="submission" date="2022-04" db="EMBL/GenBank/DDBJ databases">
        <title>Positive selection, recombination, and allopatry shape intraspecific diversity of widespread and dominant cyanobacteria.</title>
        <authorList>
            <person name="Wei J."/>
            <person name="Shu W."/>
            <person name="Hu C."/>
        </authorList>
    </citation>
    <scope>NUCLEOTIDE SEQUENCE [LARGE SCALE GENOMIC DNA]</scope>
    <source>
        <strain evidence="1 2">AS-A4</strain>
    </source>
</reference>
<dbReference type="Proteomes" id="UP001476950">
    <property type="component" value="Unassembled WGS sequence"/>
</dbReference>
<dbReference type="InterPro" id="IPR010985">
    <property type="entry name" value="Ribbon_hlx_hlx"/>
</dbReference>
<gene>
    <name evidence="1" type="ORF">NDI38_28105</name>
</gene>
<protein>
    <recommendedName>
        <fullName evidence="3">Ribbon-helix-helix protein CopG domain-containing protein</fullName>
    </recommendedName>
</protein>
<evidence type="ECO:0000313" key="1">
    <source>
        <dbReference type="EMBL" id="MEP1062241.1"/>
    </source>
</evidence>